<comment type="similarity">
    <text evidence="2 8">Belongs to the Mediator complex subunit 17 family.</text>
</comment>
<dbReference type="STRING" id="4999.A0A1Y1UAH4"/>
<dbReference type="EMBL" id="NBSH01000012">
    <property type="protein sequence ID" value="ORX35038.1"/>
    <property type="molecule type" value="Genomic_DNA"/>
</dbReference>
<dbReference type="GO" id="GO:0006357">
    <property type="term" value="P:regulation of transcription by RNA polymerase II"/>
    <property type="evidence" value="ECO:0007669"/>
    <property type="project" value="InterPro"/>
</dbReference>
<evidence type="ECO:0000313" key="12">
    <source>
        <dbReference type="Proteomes" id="UP000193218"/>
    </source>
</evidence>
<organism evidence="11 12">
    <name type="scientific">Kockovaella imperatae</name>
    <dbReference type="NCBI Taxonomy" id="4999"/>
    <lineage>
        <taxon>Eukaryota</taxon>
        <taxon>Fungi</taxon>
        <taxon>Dikarya</taxon>
        <taxon>Basidiomycota</taxon>
        <taxon>Agaricomycotina</taxon>
        <taxon>Tremellomycetes</taxon>
        <taxon>Tremellales</taxon>
        <taxon>Cuniculitremaceae</taxon>
        <taxon>Kockovaella</taxon>
    </lineage>
</organism>
<dbReference type="GO" id="GO:0016592">
    <property type="term" value="C:mediator complex"/>
    <property type="evidence" value="ECO:0007669"/>
    <property type="project" value="InterPro"/>
</dbReference>
<evidence type="ECO:0000256" key="4">
    <source>
        <dbReference type="ARBA" id="ARBA00023015"/>
    </source>
</evidence>
<dbReference type="Pfam" id="PF10156">
    <property type="entry name" value="Med17"/>
    <property type="match status" value="1"/>
</dbReference>
<evidence type="ECO:0000256" key="8">
    <source>
        <dbReference type="RuleBase" id="RU364140"/>
    </source>
</evidence>
<evidence type="ECO:0000256" key="10">
    <source>
        <dbReference type="SAM" id="MobiDB-lite"/>
    </source>
</evidence>
<evidence type="ECO:0000256" key="6">
    <source>
        <dbReference type="ARBA" id="ARBA00023242"/>
    </source>
</evidence>
<evidence type="ECO:0000256" key="2">
    <source>
        <dbReference type="ARBA" id="ARBA00005635"/>
    </source>
</evidence>
<accession>A0A1Y1UAH4</accession>
<feature type="compositionally biased region" description="Acidic residues" evidence="10">
    <location>
        <begin position="84"/>
        <end position="95"/>
    </location>
</feature>
<evidence type="ECO:0000256" key="5">
    <source>
        <dbReference type="ARBA" id="ARBA00023163"/>
    </source>
</evidence>
<keyword evidence="12" id="KW-1185">Reference proteome</keyword>
<feature type="region of interest" description="Disordered" evidence="10">
    <location>
        <begin position="141"/>
        <end position="188"/>
    </location>
</feature>
<comment type="subunit">
    <text evidence="8">Component of the Mediator complex.</text>
</comment>
<feature type="compositionally biased region" description="Low complexity" evidence="10">
    <location>
        <begin position="160"/>
        <end position="171"/>
    </location>
</feature>
<sequence>MDFTGDPESTQSPFGPLKVALESRTLESAKKLKNIEQDGSFTFAEERTEADDLNETLARIWTEYPEGLLDLTEANLEKKPLDEPAVDEEPEDGMDVDSKDPAGLMKWEDMVKLRESVGMQLNNARNELWFILELAKTLAASSSFPSNPPAPPVESTVTLSSSKKATKVKQAAKTEESTTPSVPGNGDAPIFPPGTMSMTPFRPSLPTHLEIIRDMELALAAKQSTLEQCEKLIDSAVDEFNKQASASQTFWRDIRQLKDGTDGRGQWAIVPKPDFSKILGITESARDVVIPYAIDEAPASARARCLAAFDLDPSVAEPMTFGARGGRVLQIKVTDSTGAMWTSSAGSSTKSSESLAEIQQAQIEAFDEDLYNEIRDDISRRPGASLDSSSCTLSYSDLRIAFEMVPAKKTNNVPEGHPIANLLLQSCRISLLNILRLRKRRLTSQAGSRPSSVLTSVLQVVRFMDTEQKARNVLTRTCRMLNRSGTEAKVVERNDLAHLNGGQRVNQLLQGDSDYSCIGNVLTLDISGCLGMSVTLSATAPLQVTTSQATFPLVDVNDLADVIAEDLVHQLLILIESALRRKVVAEHRSSVFLDVLEGAVVLPANRAIHVSVSPTFDALRVTLSEDSAVVESASDFDSDTGKTLFSWLDTVAAKV</sequence>
<dbReference type="InParanoid" id="A0A1Y1UAH4"/>
<dbReference type="GO" id="GO:0003712">
    <property type="term" value="F:transcription coregulator activity"/>
    <property type="evidence" value="ECO:0007669"/>
    <property type="project" value="InterPro"/>
</dbReference>
<proteinExistence type="inferred from homology"/>
<keyword evidence="5 8" id="KW-0804">Transcription</keyword>
<evidence type="ECO:0000256" key="9">
    <source>
        <dbReference type="SAM" id="Coils"/>
    </source>
</evidence>
<comment type="function">
    <text evidence="8">Component of the Mediator complex, a coactivator involved in the regulated transcription of nearly all RNA polymerase II-dependent genes. Mediator functions as a bridge to convey information from gene-specific regulatory proteins to the basal RNA polymerase II transcription machinery. Mediator is recruited to promoters by direct interactions with regulatory proteins and serves as a scaffold for the assembly of a functional preinitiation complex with RNA polymerase II and the general transcription factors.</text>
</comment>
<dbReference type="PANTHER" id="PTHR13114:SF7">
    <property type="entry name" value="MEDIATOR OF RNA POLYMERASE II TRANSCRIPTION SUBUNIT 17"/>
    <property type="match status" value="1"/>
</dbReference>
<keyword evidence="4 8" id="KW-0805">Transcription regulation</keyword>
<dbReference type="OrthoDB" id="10251234at2759"/>
<protein>
    <recommendedName>
        <fullName evidence="3 8">Mediator of RNA polymerase II transcription subunit 17</fullName>
    </recommendedName>
    <alternativeName>
        <fullName evidence="7 8">Mediator complex subunit 17</fullName>
    </alternativeName>
</protein>
<keyword evidence="8" id="KW-0010">Activator</keyword>
<evidence type="ECO:0000256" key="7">
    <source>
        <dbReference type="ARBA" id="ARBA00032014"/>
    </source>
</evidence>
<reference evidence="11 12" key="1">
    <citation type="submission" date="2017-03" db="EMBL/GenBank/DDBJ databases">
        <title>Widespread Adenine N6-methylation of Active Genes in Fungi.</title>
        <authorList>
            <consortium name="DOE Joint Genome Institute"/>
            <person name="Mondo S.J."/>
            <person name="Dannebaum R.O."/>
            <person name="Kuo R.C."/>
            <person name="Louie K.B."/>
            <person name="Bewick A.J."/>
            <person name="Labutti K."/>
            <person name="Haridas S."/>
            <person name="Kuo A."/>
            <person name="Salamov A."/>
            <person name="Ahrendt S.R."/>
            <person name="Lau R."/>
            <person name="Bowen B.P."/>
            <person name="Lipzen A."/>
            <person name="Sullivan W."/>
            <person name="Andreopoulos W.B."/>
            <person name="Clum A."/>
            <person name="Lindquist E."/>
            <person name="Daum C."/>
            <person name="Northen T.R."/>
            <person name="Ramamoorthy G."/>
            <person name="Schmitz R.J."/>
            <person name="Gryganskyi A."/>
            <person name="Culley D."/>
            <person name="Magnuson J."/>
            <person name="James T.Y."/>
            <person name="O'Malley M.A."/>
            <person name="Stajich J.E."/>
            <person name="Spatafora J.W."/>
            <person name="Visel A."/>
            <person name="Grigoriev I.V."/>
        </authorList>
    </citation>
    <scope>NUCLEOTIDE SEQUENCE [LARGE SCALE GENOMIC DNA]</scope>
    <source>
        <strain evidence="11 12">NRRL Y-17943</strain>
    </source>
</reference>
<keyword evidence="9" id="KW-0175">Coiled coil</keyword>
<feature type="coiled-coil region" evidence="9">
    <location>
        <begin position="212"/>
        <end position="239"/>
    </location>
</feature>
<keyword evidence="6 8" id="KW-0539">Nucleus</keyword>
<dbReference type="GO" id="GO:0070847">
    <property type="term" value="C:core mediator complex"/>
    <property type="evidence" value="ECO:0007669"/>
    <property type="project" value="TreeGrafter"/>
</dbReference>
<comment type="caution">
    <text evidence="11">The sequence shown here is derived from an EMBL/GenBank/DDBJ whole genome shotgun (WGS) entry which is preliminary data.</text>
</comment>
<evidence type="ECO:0000313" key="11">
    <source>
        <dbReference type="EMBL" id="ORX35038.1"/>
    </source>
</evidence>
<dbReference type="PANTHER" id="PTHR13114">
    <property type="entry name" value="MEDIATOR OF RNA POLYMERASE II TRANSCRIPTION SUBUNIT 17"/>
    <property type="match status" value="1"/>
</dbReference>
<gene>
    <name evidence="8" type="primary">MED17</name>
    <name evidence="11" type="ORF">BD324DRAFT_633697</name>
</gene>
<comment type="subcellular location">
    <subcellularLocation>
        <location evidence="1 8">Nucleus</location>
    </subcellularLocation>
</comment>
<evidence type="ECO:0000256" key="3">
    <source>
        <dbReference type="ARBA" id="ARBA00019610"/>
    </source>
</evidence>
<dbReference type="Proteomes" id="UP000193218">
    <property type="component" value="Unassembled WGS sequence"/>
</dbReference>
<evidence type="ECO:0000256" key="1">
    <source>
        <dbReference type="ARBA" id="ARBA00004123"/>
    </source>
</evidence>
<dbReference type="InterPro" id="IPR019313">
    <property type="entry name" value="Mediator_Med17"/>
</dbReference>
<feature type="region of interest" description="Disordered" evidence="10">
    <location>
        <begin position="81"/>
        <end position="101"/>
    </location>
</feature>
<dbReference type="AlphaFoldDB" id="A0A1Y1UAH4"/>
<name>A0A1Y1UAH4_9TREE</name>